<proteinExistence type="predicted"/>
<dbReference type="RefSeq" id="WP_171217193.1">
    <property type="nucleotide sequence ID" value="NZ_JABEPP010000001.1"/>
</dbReference>
<dbReference type="GO" id="GO:0016787">
    <property type="term" value="F:hydrolase activity"/>
    <property type="evidence" value="ECO:0007669"/>
    <property type="project" value="UniProtKB-KW"/>
</dbReference>
<keyword evidence="2" id="KW-1185">Reference proteome</keyword>
<dbReference type="EMBL" id="JABEPP010000001">
    <property type="protein sequence ID" value="NNM71771.1"/>
    <property type="molecule type" value="Genomic_DNA"/>
</dbReference>
<organism evidence="1 2">
    <name type="scientific">Enterovirga aerilata</name>
    <dbReference type="NCBI Taxonomy" id="2730920"/>
    <lineage>
        <taxon>Bacteria</taxon>
        <taxon>Pseudomonadati</taxon>
        <taxon>Pseudomonadota</taxon>
        <taxon>Alphaproteobacteria</taxon>
        <taxon>Hyphomicrobiales</taxon>
        <taxon>Methylobacteriaceae</taxon>
        <taxon>Enterovirga</taxon>
    </lineage>
</organism>
<evidence type="ECO:0000313" key="1">
    <source>
        <dbReference type="EMBL" id="NNM71771.1"/>
    </source>
</evidence>
<dbReference type="SUPFAM" id="SSF55811">
    <property type="entry name" value="Nudix"/>
    <property type="match status" value="1"/>
</dbReference>
<reference evidence="1 2" key="1">
    <citation type="submission" date="2020-04" db="EMBL/GenBank/DDBJ databases">
        <title>Enterovirga sp. isolate from soil.</title>
        <authorList>
            <person name="Chea S."/>
            <person name="Kim D.-U."/>
        </authorList>
    </citation>
    <scope>NUCLEOTIDE SEQUENCE [LARGE SCALE GENOMIC DNA]</scope>
    <source>
        <strain evidence="1 2">DB1703</strain>
    </source>
</reference>
<comment type="caution">
    <text evidence="1">The sequence shown here is derived from an EMBL/GenBank/DDBJ whole genome shotgun (WGS) entry which is preliminary data.</text>
</comment>
<evidence type="ECO:0000313" key="2">
    <source>
        <dbReference type="Proteomes" id="UP000564885"/>
    </source>
</evidence>
<dbReference type="AlphaFoldDB" id="A0A849I348"/>
<dbReference type="Proteomes" id="UP000564885">
    <property type="component" value="Unassembled WGS sequence"/>
</dbReference>
<dbReference type="InterPro" id="IPR015797">
    <property type="entry name" value="NUDIX_hydrolase-like_dom_sf"/>
</dbReference>
<accession>A0A849I348</accession>
<protein>
    <submittedName>
        <fullName evidence="1">NUDIX hydrolase</fullName>
    </submittedName>
</protein>
<gene>
    <name evidence="1" type="ORF">HJG44_05080</name>
</gene>
<name>A0A849I348_9HYPH</name>
<dbReference type="Gene3D" id="3.90.79.10">
    <property type="entry name" value="Nucleoside Triphosphate Pyrophosphohydrolase"/>
    <property type="match status" value="1"/>
</dbReference>
<keyword evidence="1" id="KW-0378">Hydrolase</keyword>
<sequence length="236" mass="25677">MSEICRVAQVEARLVEHRWAWAERNRAAIAENWARRRERTPAIFNGRVLMVAGTERSGDRLRAEFFAVDYAELIGWIDAGQPDPSVANGFAMGALRTADGAFILGRMADHTANAGRLYFPCGTPDLADVTPSGEVDLAGSLVREIGEETGLGTAELAVEPGWTIVRAAGLLAFMRLVRIGLRAEEARARILVHLAADPKPELSDIRIVRALADLGDAPVPPVVPAFLRDAFGRDQR</sequence>